<dbReference type="Pfam" id="PF01547">
    <property type="entry name" value="SBP_bac_1"/>
    <property type="match status" value="1"/>
</dbReference>
<evidence type="ECO:0000313" key="9">
    <source>
        <dbReference type="Proteomes" id="UP001300604"/>
    </source>
</evidence>
<dbReference type="RefSeq" id="WP_275844502.1">
    <property type="nucleotide sequence ID" value="NZ_CP135996.1"/>
</dbReference>
<dbReference type="CDD" id="cd13583">
    <property type="entry name" value="PBP2_AlgQ_like_4"/>
    <property type="match status" value="1"/>
</dbReference>
<dbReference type="InterPro" id="IPR050490">
    <property type="entry name" value="Bact_solute-bd_prot1"/>
</dbReference>
<evidence type="ECO:0000256" key="2">
    <source>
        <dbReference type="ARBA" id="ARBA00022729"/>
    </source>
</evidence>
<proteinExistence type="predicted"/>
<reference evidence="8 9" key="1">
    <citation type="submission" date="2024-06" db="EMBL/GenBank/DDBJ databases">
        <title>Caproicibacterium argilliputei sp. nov, a novel caproic acid producing anaerobic bacterium isolated from pit mud.</title>
        <authorList>
            <person name="Xia S."/>
        </authorList>
    </citation>
    <scope>NUCLEOTIDE SEQUENCE [LARGE SCALE GENOMIC DNA]</scope>
    <source>
        <strain evidence="8 9">ZCY20-5</strain>
    </source>
</reference>
<evidence type="ECO:0000313" key="8">
    <source>
        <dbReference type="EMBL" id="WOC32639.1"/>
    </source>
</evidence>
<organism evidence="8 9">
    <name type="scientific">Caproicibacterium argilliputei</name>
    <dbReference type="NCBI Taxonomy" id="3030016"/>
    <lineage>
        <taxon>Bacteria</taxon>
        <taxon>Bacillati</taxon>
        <taxon>Bacillota</taxon>
        <taxon>Clostridia</taxon>
        <taxon>Eubacteriales</taxon>
        <taxon>Oscillospiraceae</taxon>
        <taxon>Caproicibacterium</taxon>
    </lineage>
</organism>
<sequence length="549" mass="61266">MRKGTKQAVSLALAAVMTMGTLAGCGDSKTESSQSGGTAASTTSATTTRKAGDKFWVDEPLTVTMLYNDNPAYPLKNDWLLWNAIKKATNVTIKYQSVAMSDYDAKRSLLISSGDAPQIIPKTYPGSETQFIPSGTILPVSDYIDKMPNYKEKVEKWDMKDELKSIMQRDGKYYVLPGLHEKAKIDYSYLIRTDVLKELNLKVPTTYDEFYNVLKAIKAKYPNKYPFSDRFKGDSTLSLVADAFNVGAGWSKGNYCGYDWTTKKAVFNPATQNYKDFVTYMHKLVAEKLMDPESFSQTDDQATAKFTKGDSFVMNTNTQFTQQLTDTMNESLGKGKFSLEQIVPPTGEAGAEVSGSRLENGIMLNASIADDPRCDDILGFIDWLWYSDAGQTLTKWGVEGTTYTEKNNTKTLESGITFNGINPSGKKDLRKDYGFSGGVFSYGGSLDLENSLRNDQEKAYFTTNSEKLKLKKATPPVLFTDDEREQANSIINPLTDYVDSMTQKFILGTADINKDWDSFLKSCEQKGSQKLVDMINKTYDETKDVLNKD</sequence>
<dbReference type="Proteomes" id="UP001300604">
    <property type="component" value="Chromosome"/>
</dbReference>
<reference evidence="9" key="3">
    <citation type="submission" date="2024-06" db="EMBL/GenBank/DDBJ databases">
        <authorList>
            <person name="Zeng C."/>
        </authorList>
    </citation>
    <scope>NUCLEOTIDE SEQUENCE [LARGE SCALE GENOMIC DNA]</scope>
    <source>
        <strain evidence="9">ZCY20-5</strain>
    </source>
</reference>
<dbReference type="AlphaFoldDB" id="A0AA97DBB6"/>
<reference evidence="9" key="2">
    <citation type="submission" date="2024-06" db="EMBL/GenBank/DDBJ databases">
        <title>Caproicibacterium argilliputei sp. nov, a novel caproic acid producing anaerobic bacterium isolated from pit mud.</title>
        <authorList>
            <person name="Zeng C."/>
        </authorList>
    </citation>
    <scope>NUCLEOTIDE SEQUENCE [LARGE SCALE GENOMIC DNA]</scope>
    <source>
        <strain evidence="9">ZCY20-5</strain>
    </source>
</reference>
<protein>
    <submittedName>
        <fullName evidence="8">Extracellular solute-binding protein</fullName>
    </submittedName>
</protein>
<evidence type="ECO:0000256" key="1">
    <source>
        <dbReference type="ARBA" id="ARBA00022475"/>
    </source>
</evidence>
<dbReference type="KEGG" id="carl:PXC00_01845"/>
<evidence type="ECO:0000256" key="3">
    <source>
        <dbReference type="ARBA" id="ARBA00023136"/>
    </source>
</evidence>
<dbReference type="Gene3D" id="3.40.190.10">
    <property type="entry name" value="Periplasmic binding protein-like II"/>
    <property type="match status" value="2"/>
</dbReference>
<gene>
    <name evidence="8" type="ORF">PXC00_01845</name>
</gene>
<evidence type="ECO:0000256" key="4">
    <source>
        <dbReference type="ARBA" id="ARBA00023139"/>
    </source>
</evidence>
<dbReference type="PROSITE" id="PS51257">
    <property type="entry name" value="PROKAR_LIPOPROTEIN"/>
    <property type="match status" value="1"/>
</dbReference>
<feature type="chain" id="PRO_5041665558" evidence="7">
    <location>
        <begin position="24"/>
        <end position="549"/>
    </location>
</feature>
<evidence type="ECO:0000256" key="7">
    <source>
        <dbReference type="SAM" id="SignalP"/>
    </source>
</evidence>
<accession>A0AA97DBB6</accession>
<keyword evidence="9" id="KW-1185">Reference proteome</keyword>
<evidence type="ECO:0000256" key="6">
    <source>
        <dbReference type="SAM" id="MobiDB-lite"/>
    </source>
</evidence>
<dbReference type="PANTHER" id="PTHR43649">
    <property type="entry name" value="ARABINOSE-BINDING PROTEIN-RELATED"/>
    <property type="match status" value="1"/>
</dbReference>
<feature type="region of interest" description="Disordered" evidence="6">
    <location>
        <begin position="26"/>
        <end position="45"/>
    </location>
</feature>
<feature type="compositionally biased region" description="Low complexity" evidence="6">
    <location>
        <begin position="31"/>
        <end position="45"/>
    </location>
</feature>
<dbReference type="SUPFAM" id="SSF53850">
    <property type="entry name" value="Periplasmic binding protein-like II"/>
    <property type="match status" value="1"/>
</dbReference>
<feature type="signal peptide" evidence="7">
    <location>
        <begin position="1"/>
        <end position="23"/>
    </location>
</feature>
<keyword evidence="5" id="KW-0449">Lipoprotein</keyword>
<keyword evidence="4" id="KW-0564">Palmitate</keyword>
<dbReference type="PANTHER" id="PTHR43649:SF33">
    <property type="entry name" value="POLYGALACTURONAN_RHAMNOGALACTURONAN-BINDING PROTEIN YTCQ"/>
    <property type="match status" value="1"/>
</dbReference>
<keyword evidence="1" id="KW-1003">Cell membrane</keyword>
<keyword evidence="2 7" id="KW-0732">Signal</keyword>
<dbReference type="EMBL" id="CP135996">
    <property type="protein sequence ID" value="WOC32639.1"/>
    <property type="molecule type" value="Genomic_DNA"/>
</dbReference>
<dbReference type="InterPro" id="IPR006059">
    <property type="entry name" value="SBP"/>
</dbReference>
<evidence type="ECO:0000256" key="5">
    <source>
        <dbReference type="ARBA" id="ARBA00023288"/>
    </source>
</evidence>
<name>A0AA97DBB6_9FIRM</name>
<keyword evidence="3" id="KW-0472">Membrane</keyword>